<reference evidence="2" key="1">
    <citation type="submission" date="2022-11" db="UniProtKB">
        <authorList>
            <consortium name="WormBaseParasite"/>
        </authorList>
    </citation>
    <scope>IDENTIFICATION</scope>
</reference>
<dbReference type="Proteomes" id="UP000887563">
    <property type="component" value="Unplaced"/>
</dbReference>
<name>A0A914KID1_MELIC</name>
<dbReference type="WBParaSite" id="Minc3s00018g01134">
    <property type="protein sequence ID" value="Minc3s00018g01134"/>
    <property type="gene ID" value="Minc3s00018g01134"/>
</dbReference>
<evidence type="ECO:0000313" key="1">
    <source>
        <dbReference type="Proteomes" id="UP000887563"/>
    </source>
</evidence>
<protein>
    <submittedName>
        <fullName evidence="2">Candidate secreted effector</fullName>
    </submittedName>
</protein>
<dbReference type="AlphaFoldDB" id="A0A914KID1"/>
<accession>A0A914KID1</accession>
<organism evidence="1 2">
    <name type="scientific">Meloidogyne incognita</name>
    <name type="common">Southern root-knot nematode worm</name>
    <name type="synonym">Oxyuris incognita</name>
    <dbReference type="NCBI Taxonomy" id="6306"/>
    <lineage>
        <taxon>Eukaryota</taxon>
        <taxon>Metazoa</taxon>
        <taxon>Ecdysozoa</taxon>
        <taxon>Nematoda</taxon>
        <taxon>Chromadorea</taxon>
        <taxon>Rhabditida</taxon>
        <taxon>Tylenchina</taxon>
        <taxon>Tylenchomorpha</taxon>
        <taxon>Tylenchoidea</taxon>
        <taxon>Meloidogynidae</taxon>
        <taxon>Meloidogyninae</taxon>
        <taxon>Meloidogyne</taxon>
        <taxon>Meloidogyne incognita group</taxon>
    </lineage>
</organism>
<proteinExistence type="predicted"/>
<sequence length="194" mass="21058">MSYFLFKFIQILLIFLYKIEFFNGFGRAFPVQIVQLSQTPQPSSGFLIASQNIGKQLLSLPNCQSTCFPPQQTGRSLKFPAALLALSPILPVPPELGCAPTNPCPIQSSVDNNSALFDIKRARRNCCCCCQPCCCQPCCCGCCGGGGGCCCCRPCCCGCGLNICVRPSCCCRCCPTCTGCTGYGCRRRRRRNIH</sequence>
<keyword evidence="1" id="KW-1185">Reference proteome</keyword>
<evidence type="ECO:0000313" key="2">
    <source>
        <dbReference type="WBParaSite" id="Minc3s00018g01134"/>
    </source>
</evidence>